<dbReference type="InterPro" id="IPR007526">
    <property type="entry name" value="SWIRM"/>
</dbReference>
<comment type="similarity">
    <text evidence="3">Belongs to the activator 1 small subunits family.</text>
</comment>
<comment type="function">
    <text evidence="1">May be involved in DNA replication and thus regulate cell proliferation.</text>
</comment>
<dbReference type="InterPro" id="IPR003593">
    <property type="entry name" value="AAA+_ATPase"/>
</dbReference>
<dbReference type="InterPro" id="IPR050238">
    <property type="entry name" value="DNA_Rep/Repair_Clamp_Loader"/>
</dbReference>
<evidence type="ECO:0000256" key="1">
    <source>
        <dbReference type="ARBA" id="ARBA00002386"/>
    </source>
</evidence>
<dbReference type="Gene3D" id="3.40.50.300">
    <property type="entry name" value="P-loop containing nucleotide triphosphate hydrolases"/>
    <property type="match status" value="2"/>
</dbReference>
<evidence type="ECO:0000313" key="17">
    <source>
        <dbReference type="Proteomes" id="UP000324897"/>
    </source>
</evidence>
<feature type="coiled-coil region" evidence="11">
    <location>
        <begin position="298"/>
        <end position="343"/>
    </location>
</feature>
<dbReference type="GO" id="GO:0003689">
    <property type="term" value="F:DNA clamp loader activity"/>
    <property type="evidence" value="ECO:0007669"/>
    <property type="project" value="TreeGrafter"/>
</dbReference>
<dbReference type="PROSITE" id="PS50934">
    <property type="entry name" value="SWIRM"/>
    <property type="match status" value="1"/>
</dbReference>
<dbReference type="InterPro" id="IPR017884">
    <property type="entry name" value="SANT_dom"/>
</dbReference>
<feature type="compositionally biased region" description="Gly residues" evidence="12">
    <location>
        <begin position="889"/>
        <end position="903"/>
    </location>
</feature>
<evidence type="ECO:0000259" key="15">
    <source>
        <dbReference type="PROSITE" id="PS51293"/>
    </source>
</evidence>
<dbReference type="InterPro" id="IPR009057">
    <property type="entry name" value="Homeodomain-like_sf"/>
</dbReference>
<dbReference type="PANTHER" id="PTHR11669:SF20">
    <property type="entry name" value="REPLICATION FACTOR C SUBUNIT 4"/>
    <property type="match status" value="1"/>
</dbReference>
<feature type="domain" description="SANT" evidence="15">
    <location>
        <begin position="1215"/>
        <end position="1266"/>
    </location>
</feature>
<evidence type="ECO:0000259" key="14">
    <source>
        <dbReference type="PROSITE" id="PS50934"/>
    </source>
</evidence>
<dbReference type="GO" id="GO:0006281">
    <property type="term" value="P:DNA repair"/>
    <property type="evidence" value="ECO:0007669"/>
    <property type="project" value="TreeGrafter"/>
</dbReference>
<dbReference type="PROSITE" id="PS50090">
    <property type="entry name" value="MYB_LIKE"/>
    <property type="match status" value="1"/>
</dbReference>
<dbReference type="CDD" id="cd00009">
    <property type="entry name" value="AAA"/>
    <property type="match status" value="2"/>
</dbReference>
<dbReference type="CDD" id="cd18140">
    <property type="entry name" value="HLD_clamp_RFC"/>
    <property type="match status" value="2"/>
</dbReference>
<evidence type="ECO:0000313" key="16">
    <source>
        <dbReference type="EMBL" id="TVU51190.1"/>
    </source>
</evidence>
<dbReference type="FunFam" id="1.10.10.60:FF:000014">
    <property type="entry name" value="SWI/SNF complex subunit SMARCC2 isoform C"/>
    <property type="match status" value="1"/>
</dbReference>
<dbReference type="Pfam" id="PF00004">
    <property type="entry name" value="AAA"/>
    <property type="match status" value="2"/>
</dbReference>
<feature type="region of interest" description="Disordered" evidence="12">
    <location>
        <begin position="851"/>
        <end position="910"/>
    </location>
</feature>
<dbReference type="GO" id="GO:0005663">
    <property type="term" value="C:DNA replication factor C complex"/>
    <property type="evidence" value="ECO:0007669"/>
    <property type="project" value="TreeGrafter"/>
</dbReference>
<dbReference type="PROSITE" id="PS51293">
    <property type="entry name" value="SANT"/>
    <property type="match status" value="1"/>
</dbReference>
<dbReference type="NCBIfam" id="NF001679">
    <property type="entry name" value="PRK00440.1"/>
    <property type="match status" value="1"/>
</dbReference>
<dbReference type="Pfam" id="PF08542">
    <property type="entry name" value="Rep_fac_C"/>
    <property type="match status" value="1"/>
</dbReference>
<feature type="region of interest" description="Disordered" evidence="12">
    <location>
        <begin position="757"/>
        <end position="797"/>
    </location>
</feature>
<dbReference type="Pfam" id="PF04433">
    <property type="entry name" value="SWIRM"/>
    <property type="match status" value="1"/>
</dbReference>
<dbReference type="Pfam" id="PF16495">
    <property type="entry name" value="SWIRM-assoc_1"/>
    <property type="match status" value="1"/>
</dbReference>
<keyword evidence="6" id="KW-0547">Nucleotide-binding</keyword>
<evidence type="ECO:0000256" key="11">
    <source>
        <dbReference type="SAM" id="Coils"/>
    </source>
</evidence>
<evidence type="ECO:0000256" key="5">
    <source>
        <dbReference type="ARBA" id="ARBA00022705"/>
    </source>
</evidence>
<dbReference type="InterPro" id="IPR001005">
    <property type="entry name" value="SANT/Myb"/>
</dbReference>
<evidence type="ECO:0000256" key="9">
    <source>
        <dbReference type="ARBA" id="ARBA00023163"/>
    </source>
</evidence>
<dbReference type="InterPro" id="IPR027417">
    <property type="entry name" value="P-loop_NTPase"/>
</dbReference>
<dbReference type="InterPro" id="IPR003959">
    <property type="entry name" value="ATPase_AAA_core"/>
</dbReference>
<dbReference type="Gene3D" id="1.10.10.60">
    <property type="entry name" value="Homeodomain-like"/>
    <property type="match status" value="1"/>
</dbReference>
<dbReference type="PANTHER" id="PTHR11669">
    <property type="entry name" value="REPLICATION FACTOR C / DNA POLYMERASE III GAMMA-TAU SUBUNIT"/>
    <property type="match status" value="1"/>
</dbReference>
<keyword evidence="5" id="KW-0235">DNA replication</keyword>
<evidence type="ECO:0000256" key="2">
    <source>
        <dbReference type="ARBA" id="ARBA00004123"/>
    </source>
</evidence>
<feature type="compositionally biased region" description="Pro residues" evidence="12">
    <location>
        <begin position="360"/>
        <end position="370"/>
    </location>
</feature>
<dbReference type="Proteomes" id="UP000324897">
    <property type="component" value="Chromosome 6"/>
</dbReference>
<dbReference type="InterPro" id="IPR047854">
    <property type="entry name" value="RFC_lid"/>
</dbReference>
<dbReference type="GO" id="GO:0016887">
    <property type="term" value="F:ATP hydrolysis activity"/>
    <property type="evidence" value="ECO:0007669"/>
    <property type="project" value="InterPro"/>
</dbReference>
<dbReference type="SMART" id="SM00382">
    <property type="entry name" value="AAA"/>
    <property type="match status" value="2"/>
</dbReference>
<dbReference type="CDD" id="cd00167">
    <property type="entry name" value="SANT"/>
    <property type="match status" value="1"/>
</dbReference>
<dbReference type="GO" id="GO:0005524">
    <property type="term" value="F:ATP binding"/>
    <property type="evidence" value="ECO:0007669"/>
    <property type="project" value="UniProtKB-KW"/>
</dbReference>
<keyword evidence="17" id="KW-1185">Reference proteome</keyword>
<dbReference type="FunFam" id="1.10.8.60:FF:000032">
    <property type="entry name" value="Replication factor C subunit 4"/>
    <property type="match status" value="2"/>
</dbReference>
<evidence type="ECO:0000256" key="7">
    <source>
        <dbReference type="ARBA" id="ARBA00022840"/>
    </source>
</evidence>
<evidence type="ECO:0000256" key="12">
    <source>
        <dbReference type="SAM" id="MobiDB-lite"/>
    </source>
</evidence>
<reference evidence="16 17" key="1">
    <citation type="journal article" date="2019" name="Sci. Rep.">
        <title>A high-quality genome of Eragrostis curvula grass provides insights into Poaceae evolution and supports new strategies to enhance forage quality.</title>
        <authorList>
            <person name="Carballo J."/>
            <person name="Santos B.A.C.M."/>
            <person name="Zappacosta D."/>
            <person name="Garbus I."/>
            <person name="Selva J.P."/>
            <person name="Gallo C.A."/>
            <person name="Diaz A."/>
            <person name="Albertini E."/>
            <person name="Caccamo M."/>
            <person name="Echenique V."/>
        </authorList>
    </citation>
    <scope>NUCLEOTIDE SEQUENCE [LARGE SCALE GENOMIC DNA]</scope>
    <source>
        <strain evidence="17">cv. Victoria</strain>
        <tissue evidence="16">Leaf</tissue>
    </source>
</reference>
<dbReference type="GO" id="GO:0006261">
    <property type="term" value="P:DNA-templated DNA replication"/>
    <property type="evidence" value="ECO:0007669"/>
    <property type="project" value="TreeGrafter"/>
</dbReference>
<dbReference type="OrthoDB" id="4199794at2759"/>
<dbReference type="EMBL" id="RWGY01000002">
    <property type="protein sequence ID" value="TVU51190.1"/>
    <property type="molecule type" value="Genomic_DNA"/>
</dbReference>
<dbReference type="InterPro" id="IPR032451">
    <property type="entry name" value="SMARCC_C"/>
</dbReference>
<keyword evidence="7" id="KW-0067">ATP-binding</keyword>
<evidence type="ECO:0000256" key="6">
    <source>
        <dbReference type="ARBA" id="ARBA00022741"/>
    </source>
</evidence>
<accession>A0A5J9WV73</accession>
<evidence type="ECO:0000256" key="3">
    <source>
        <dbReference type="ARBA" id="ARBA00005378"/>
    </source>
</evidence>
<evidence type="ECO:0000256" key="10">
    <source>
        <dbReference type="ARBA" id="ARBA00023242"/>
    </source>
</evidence>
<feature type="domain" description="Myb-like" evidence="13">
    <location>
        <begin position="1212"/>
        <end position="1262"/>
    </location>
</feature>
<evidence type="ECO:0000256" key="4">
    <source>
        <dbReference type="ARBA" id="ARBA00011480"/>
    </source>
</evidence>
<sequence length="1593" mass="172930">MAKPTRAPNPVQGTAPAPKSQEAPSPQKKKKKSQEAPKNRSARKAGASRHSTPPARATTATGGGGGGGADGAARADVAAMGGEILKDVAHQEEVIGLLTNTLQTAYELPHMVFYGPPGTGKTTSALAIAHQLYGPELYKSRVLELNASDDRGINVVRKKIKDFAAVAVGTAKKAGYPCPPHKIIILNEADSMTENAQNDLRFTMITYSSLTRFIFICNYISRIKKLAPRCAKFRFKPLSEEVRSNRILHICNEEGLNLDAQALSTLSSISQGDLRRAITYLQSAARLYGSSLSSKDLISVSGAQLEEETRRREQLEARMQQIEAKQQARIEEVQRQSQQQMAQFYFYMQSQLAQLGGTLPPMPWAPPNPPASVAANDVPHDQDPSLSQSVPTHLRAKRRSSPRARPQPPAAAEKEEPMAPLVPTSQPWVEKYRPRQVKDVAHQEEVIRVLTNTLQTADLPHMLFYGPPGTGKTTTALAIAHQLYGPELYKSRVLELNASDDRGINVVRTKIKDFAAVAVGTAKKAGYPCPPYKIIILDEADSMTEDAQNALRRTMETYSKVTRFFFICNYISRIIEPLASRCAKFRFKPLSEEVMSNRILHICNEEGLNLDAQALSTLSSISQGDLRRAITYLQSAARLYGSSLSSKDLISVSGVIPDDVVKSLLAACRSGEFDVANKEVSNIIAEGYPVSQLIAQLLDVIVSMDDIPDEQKARICKKLGETDKCLVDGADEYLQLLDVASETIRALFNMPQGLAPRSHHSPLARASGPTAVVPSLADTPHSAPSSPPVPASSAAAGAGDDAAQGLLQLRYAPALRGTHSRLAILSRFPPPQNPNFPTPLFFSCPDSRSKWRKRKRAANPSPSKQAADNSDDSDSAAAANGDDDAPRANGGGGTLARAAGGGGSDDDLTLDPREAEVLSSAELVSAFPAAVRRAVGRPHPSVLAVIAAERAVAAGAPAAAPPALENISHGQLQVISAMLPDHPSLSNDPDKPSTYVCTPPSQMEGRGVPKQFYGKLHIVPRHSDWFVPNTVHRLERQVVPQYFSGKSQGHTPEKYMMMRNRVIAKYLERPEKRLVFAECQGLVTSTAELYDLSRILRFLESWGIINYLAVGSVHRGLRMAAIPAEDIASAYSTSSAPVVANGDVDPADLDEKIWKHLSESFCNFCSKPLTDTHYESQKEADIALCSDCFHDARFVTGHSSLDFQRVDGDNEGSHTDSDKWTDQETLLLLEGIEKFNDNWNNIAEHVGTKSKAQCIHHFIRLPVEDSWLENIKVPEASTPSRMESNGYLHSDSNGSCFPQSSQPGNQIPFIESANPVMSLVAFVASSVGPRIAASCASAALSVLTRDDARMCSEGTGSMGHAAHSDYGPSSSISPETVKNAAICGLSAAALKSKLFADQEEREIQRLSATIINHQLKRLELKLKQFAEVETMLLKESERYELARQQLAAQRARVMSARFASTGVNMPGGSNTMVSNPMSQATSPRPPLIPGSMPQASMPAMYTNNMQGHPQMALLHQRQQMLSFGPRLPLSAINPGTSPSGPNIMFNHGMPNSATPNHHQLFRPPSGNNSNKMLGQINLIYLNYTKQIVKEGGA</sequence>
<dbReference type="Gene3D" id="1.20.272.10">
    <property type="match status" value="1"/>
</dbReference>
<dbReference type="Gene3D" id="1.10.8.60">
    <property type="match status" value="2"/>
</dbReference>
<keyword evidence="10" id="KW-0539">Nucleus</keyword>
<keyword evidence="8" id="KW-0805">Transcription regulation</keyword>
<dbReference type="Gene3D" id="1.10.10.10">
    <property type="entry name" value="Winged helix-like DNA-binding domain superfamily/Winged helix DNA-binding domain"/>
    <property type="match status" value="1"/>
</dbReference>
<gene>
    <name evidence="16" type="ORF">EJB05_02599</name>
</gene>
<organism evidence="16 17">
    <name type="scientific">Eragrostis curvula</name>
    <name type="common">weeping love grass</name>
    <dbReference type="NCBI Taxonomy" id="38414"/>
    <lineage>
        <taxon>Eukaryota</taxon>
        <taxon>Viridiplantae</taxon>
        <taxon>Streptophyta</taxon>
        <taxon>Embryophyta</taxon>
        <taxon>Tracheophyta</taxon>
        <taxon>Spermatophyta</taxon>
        <taxon>Magnoliopsida</taxon>
        <taxon>Liliopsida</taxon>
        <taxon>Poales</taxon>
        <taxon>Poaceae</taxon>
        <taxon>PACMAD clade</taxon>
        <taxon>Chloridoideae</taxon>
        <taxon>Eragrostideae</taxon>
        <taxon>Eragrostidinae</taxon>
        <taxon>Eragrostis</taxon>
    </lineage>
</organism>
<comment type="subcellular location">
    <subcellularLocation>
        <location evidence="2">Nucleus</location>
    </subcellularLocation>
</comment>
<name>A0A5J9WV73_9POAL</name>
<keyword evidence="11" id="KW-0175">Coiled coil</keyword>
<feature type="region of interest" description="Disordered" evidence="12">
    <location>
        <begin position="359"/>
        <end position="423"/>
    </location>
</feature>
<dbReference type="InterPro" id="IPR036388">
    <property type="entry name" value="WH-like_DNA-bd_sf"/>
</dbReference>
<dbReference type="SUPFAM" id="SSF46689">
    <property type="entry name" value="Homeodomain-like"/>
    <property type="match status" value="2"/>
</dbReference>
<proteinExistence type="inferred from homology"/>
<dbReference type="FunFam" id="3.40.50.300:FF:000129">
    <property type="entry name" value="Replication factor C subunit 5"/>
    <property type="match status" value="1"/>
</dbReference>
<feature type="domain" description="SWIRM" evidence="14">
    <location>
        <begin position="1017"/>
        <end position="1116"/>
    </location>
</feature>
<dbReference type="Pfam" id="PF00249">
    <property type="entry name" value="Myb_DNA-binding"/>
    <property type="match status" value="1"/>
</dbReference>
<evidence type="ECO:0000256" key="8">
    <source>
        <dbReference type="ARBA" id="ARBA00023015"/>
    </source>
</evidence>
<dbReference type="SMART" id="SM00717">
    <property type="entry name" value="SANT"/>
    <property type="match status" value="1"/>
</dbReference>
<dbReference type="SUPFAM" id="SSF48019">
    <property type="entry name" value="post-AAA+ oligomerization domain-like"/>
    <property type="match status" value="1"/>
</dbReference>
<dbReference type="GO" id="GO:0005634">
    <property type="term" value="C:nucleus"/>
    <property type="evidence" value="ECO:0007669"/>
    <property type="project" value="UniProtKB-SubCell"/>
</dbReference>
<feature type="compositionally biased region" description="Gly residues" evidence="12">
    <location>
        <begin position="61"/>
        <end position="70"/>
    </location>
</feature>
<dbReference type="InterPro" id="IPR013748">
    <property type="entry name" value="Rep_factorC_C"/>
</dbReference>
<dbReference type="InterPro" id="IPR008921">
    <property type="entry name" value="DNA_pol3_clamp-load_cplx_C"/>
</dbReference>
<comment type="caution">
    <text evidence="16">The sequence shown here is derived from an EMBL/GenBank/DDBJ whole genome shotgun (WGS) entry which is preliminary data.</text>
</comment>
<dbReference type="GO" id="GO:0003677">
    <property type="term" value="F:DNA binding"/>
    <property type="evidence" value="ECO:0007669"/>
    <property type="project" value="InterPro"/>
</dbReference>
<dbReference type="Pfam" id="PF21960">
    <property type="entry name" value="RCF1-5-like_lid"/>
    <property type="match status" value="2"/>
</dbReference>
<feature type="non-terminal residue" evidence="16">
    <location>
        <position position="1"/>
    </location>
</feature>
<evidence type="ECO:0000259" key="13">
    <source>
        <dbReference type="PROSITE" id="PS50090"/>
    </source>
</evidence>
<dbReference type="SUPFAM" id="SSF52540">
    <property type="entry name" value="P-loop containing nucleoside triphosphate hydrolases"/>
    <property type="match status" value="2"/>
</dbReference>
<dbReference type="Gramene" id="TVU51190">
    <property type="protein sequence ID" value="TVU51190"/>
    <property type="gene ID" value="EJB05_02599"/>
</dbReference>
<keyword evidence="9" id="KW-0804">Transcription</keyword>
<comment type="subunit">
    <text evidence="4">Heterotetramer of subunits RFC2, RFC3, RFC4 and RFC5 that can form a complex with RFC1.</text>
</comment>
<feature type="region of interest" description="Disordered" evidence="12">
    <location>
        <begin position="1"/>
        <end position="71"/>
    </location>
</feature>
<protein>
    <submittedName>
        <fullName evidence="16">Uncharacterized protein</fullName>
    </submittedName>
</protein>
<dbReference type="FunFam" id="1.20.272.10:FF:000016">
    <property type="entry name" value="Replication factor C subunit 4"/>
    <property type="match status" value="1"/>
</dbReference>